<dbReference type="Gene3D" id="3.40.1190.20">
    <property type="match status" value="1"/>
</dbReference>
<evidence type="ECO:0000256" key="4">
    <source>
        <dbReference type="ARBA" id="ARBA00022741"/>
    </source>
</evidence>
<accession>A0AAJ0DPW8</accession>
<keyword evidence="6" id="KW-0067">ATP-binding</keyword>
<gene>
    <name evidence="9" type="primary">BUD16</name>
    <name evidence="9" type="ORF">LTR09_004616</name>
</gene>
<evidence type="ECO:0000256" key="2">
    <source>
        <dbReference type="ARBA" id="ARBA00012104"/>
    </source>
</evidence>
<feature type="domain" description="Pyridoxamine kinase/Phosphomethylpyrimidine kinase" evidence="8">
    <location>
        <begin position="103"/>
        <end position="236"/>
    </location>
</feature>
<evidence type="ECO:0000259" key="8">
    <source>
        <dbReference type="Pfam" id="PF08543"/>
    </source>
</evidence>
<dbReference type="PANTHER" id="PTHR10534:SF2">
    <property type="entry name" value="PYRIDOXAL KINASE"/>
    <property type="match status" value="1"/>
</dbReference>
<evidence type="ECO:0000256" key="7">
    <source>
        <dbReference type="SAM" id="MobiDB-lite"/>
    </source>
</evidence>
<sequence>MADDEPEVPETHVLAIASHTLGCEVSAIHTVNYSNHVGYRRVAGRKTTPGEVSDLYAGLVSAGLNSFDVLLSGYCPSAALVEEVGKIARERKLHAATKPGSFFWVLDPVMGDNGRVYVAEETVPAYRNLLRDADLILPNQFEAELLSGVTITGMETLVQAITKLHQEHGVPHVLITSVRFPSSSPSEEEAELAVLGSSSTTSGTPRLFRIAIPSLPVYFSGTGDMFAAILVARLRQACLAADVLSKPSWRSDDSVAGPELPLAKAAEKVLASMQAVLKDTAAHYEDAKAKLDQEGGLNEGVGEEARKEREEQRHLRLTRAAEVRVVTNARMLIEPPDLGRFRAQAVEVGDAR</sequence>
<protein>
    <recommendedName>
        <fullName evidence="2">pyridoxal kinase</fullName>
        <ecNumber evidence="2">2.7.1.35</ecNumber>
    </recommendedName>
</protein>
<feature type="region of interest" description="Disordered" evidence="7">
    <location>
        <begin position="293"/>
        <end position="312"/>
    </location>
</feature>
<feature type="compositionally biased region" description="Basic and acidic residues" evidence="7">
    <location>
        <begin position="303"/>
        <end position="312"/>
    </location>
</feature>
<dbReference type="InterPro" id="IPR004625">
    <property type="entry name" value="PyrdxlKinase"/>
</dbReference>
<organism evidence="9 10">
    <name type="scientific">Extremus antarcticus</name>
    <dbReference type="NCBI Taxonomy" id="702011"/>
    <lineage>
        <taxon>Eukaryota</taxon>
        <taxon>Fungi</taxon>
        <taxon>Dikarya</taxon>
        <taxon>Ascomycota</taxon>
        <taxon>Pezizomycotina</taxon>
        <taxon>Dothideomycetes</taxon>
        <taxon>Dothideomycetidae</taxon>
        <taxon>Mycosphaerellales</taxon>
        <taxon>Extremaceae</taxon>
        <taxon>Extremus</taxon>
    </lineage>
</organism>
<dbReference type="CDD" id="cd01173">
    <property type="entry name" value="pyridoxal_pyridoxamine_kinase"/>
    <property type="match status" value="1"/>
</dbReference>
<evidence type="ECO:0000256" key="6">
    <source>
        <dbReference type="ARBA" id="ARBA00022840"/>
    </source>
</evidence>
<evidence type="ECO:0000313" key="10">
    <source>
        <dbReference type="Proteomes" id="UP001271007"/>
    </source>
</evidence>
<dbReference type="SUPFAM" id="SSF53613">
    <property type="entry name" value="Ribokinase-like"/>
    <property type="match status" value="1"/>
</dbReference>
<dbReference type="InterPro" id="IPR013749">
    <property type="entry name" value="PM/HMP-P_kinase-1"/>
</dbReference>
<dbReference type="Proteomes" id="UP001271007">
    <property type="component" value="Unassembled WGS sequence"/>
</dbReference>
<proteinExistence type="inferred from homology"/>
<keyword evidence="4" id="KW-0547">Nucleotide-binding</keyword>
<keyword evidence="10" id="KW-1185">Reference proteome</keyword>
<dbReference type="GO" id="GO:0008478">
    <property type="term" value="F:pyridoxal kinase activity"/>
    <property type="evidence" value="ECO:0007669"/>
    <property type="project" value="UniProtKB-EC"/>
</dbReference>
<keyword evidence="5 9" id="KW-0418">Kinase</keyword>
<evidence type="ECO:0000256" key="5">
    <source>
        <dbReference type="ARBA" id="ARBA00022777"/>
    </source>
</evidence>
<evidence type="ECO:0000313" key="9">
    <source>
        <dbReference type="EMBL" id="KAK3054348.1"/>
    </source>
</evidence>
<reference evidence="9" key="1">
    <citation type="submission" date="2023-04" db="EMBL/GenBank/DDBJ databases">
        <title>Black Yeasts Isolated from many extreme environments.</title>
        <authorList>
            <person name="Coleine C."/>
            <person name="Stajich J.E."/>
            <person name="Selbmann L."/>
        </authorList>
    </citation>
    <scope>NUCLEOTIDE SEQUENCE</scope>
    <source>
        <strain evidence="9">CCFEE 5312</strain>
    </source>
</reference>
<comment type="similarity">
    <text evidence="1">Belongs to the pyridoxine kinase family.</text>
</comment>
<dbReference type="AlphaFoldDB" id="A0AAJ0DPW8"/>
<dbReference type="InterPro" id="IPR029056">
    <property type="entry name" value="Ribokinase-like"/>
</dbReference>
<dbReference type="Pfam" id="PF08543">
    <property type="entry name" value="Phos_pyr_kin"/>
    <property type="match status" value="1"/>
</dbReference>
<dbReference type="EC" id="2.7.1.35" evidence="2"/>
<evidence type="ECO:0000256" key="3">
    <source>
        <dbReference type="ARBA" id="ARBA00022679"/>
    </source>
</evidence>
<dbReference type="GO" id="GO:0005829">
    <property type="term" value="C:cytosol"/>
    <property type="evidence" value="ECO:0007669"/>
    <property type="project" value="TreeGrafter"/>
</dbReference>
<dbReference type="GO" id="GO:0005524">
    <property type="term" value="F:ATP binding"/>
    <property type="evidence" value="ECO:0007669"/>
    <property type="project" value="UniProtKB-KW"/>
</dbReference>
<evidence type="ECO:0000256" key="1">
    <source>
        <dbReference type="ARBA" id="ARBA00008805"/>
    </source>
</evidence>
<dbReference type="EMBL" id="JAWDJX010000012">
    <property type="protein sequence ID" value="KAK3054348.1"/>
    <property type="molecule type" value="Genomic_DNA"/>
</dbReference>
<name>A0AAJ0DPW8_9PEZI</name>
<dbReference type="PANTHER" id="PTHR10534">
    <property type="entry name" value="PYRIDOXAL KINASE"/>
    <property type="match status" value="1"/>
</dbReference>
<comment type="caution">
    <text evidence="9">The sequence shown here is derived from an EMBL/GenBank/DDBJ whole genome shotgun (WGS) entry which is preliminary data.</text>
</comment>
<dbReference type="GO" id="GO:0009443">
    <property type="term" value="P:pyridoxal 5'-phosphate salvage"/>
    <property type="evidence" value="ECO:0007669"/>
    <property type="project" value="InterPro"/>
</dbReference>
<keyword evidence="3 9" id="KW-0808">Transferase</keyword>